<accession>A0A178ZWQ9</accession>
<dbReference type="AlphaFoldDB" id="A0A178ZWQ9"/>
<comment type="caution">
    <text evidence="1">The sequence shown here is derived from an EMBL/GenBank/DDBJ whole genome shotgun (WGS) entry which is preliminary data.</text>
</comment>
<evidence type="ECO:0000313" key="2">
    <source>
        <dbReference type="Proteomes" id="UP000078343"/>
    </source>
</evidence>
<dbReference type="OrthoDB" id="4224127at2759"/>
<organism evidence="1 2">
    <name type="scientific">Fonsecaea erecta</name>
    <dbReference type="NCBI Taxonomy" id="1367422"/>
    <lineage>
        <taxon>Eukaryota</taxon>
        <taxon>Fungi</taxon>
        <taxon>Dikarya</taxon>
        <taxon>Ascomycota</taxon>
        <taxon>Pezizomycotina</taxon>
        <taxon>Eurotiomycetes</taxon>
        <taxon>Chaetothyriomycetidae</taxon>
        <taxon>Chaetothyriales</taxon>
        <taxon>Herpotrichiellaceae</taxon>
        <taxon>Fonsecaea</taxon>
    </lineage>
</organism>
<keyword evidence="2" id="KW-1185">Reference proteome</keyword>
<protein>
    <submittedName>
        <fullName evidence="1">Uncharacterized protein</fullName>
    </submittedName>
</protein>
<reference evidence="1 2" key="1">
    <citation type="submission" date="2016-04" db="EMBL/GenBank/DDBJ databases">
        <title>Draft genome of Fonsecaea erecta CBS 125763.</title>
        <authorList>
            <person name="Weiss V.A."/>
            <person name="Vicente V.A."/>
            <person name="Raittz R.T."/>
            <person name="Moreno L.F."/>
            <person name="De Souza E.M."/>
            <person name="Pedrosa F.O."/>
            <person name="Steffens M.B."/>
            <person name="Faoro H."/>
            <person name="Tadra-Sfeir M.Z."/>
            <person name="Najafzadeh M.J."/>
            <person name="Felipe M.S."/>
            <person name="Teixeira M."/>
            <person name="Sun J."/>
            <person name="Xi L."/>
            <person name="Gomes R."/>
            <person name="De Azevedo C.M."/>
            <person name="Salgado C.G."/>
            <person name="Da Silva M.B."/>
            <person name="Nascimento M.F."/>
            <person name="Queiroz-Telles F."/>
            <person name="Attili D.S."/>
            <person name="Gorbushina A."/>
        </authorList>
    </citation>
    <scope>NUCLEOTIDE SEQUENCE [LARGE SCALE GENOMIC DNA]</scope>
    <source>
        <strain evidence="1 2">CBS 125763</strain>
    </source>
</reference>
<sequence>MSTVRYFDSVPHIARYGMHDDKNGGKSRTLFYRNGVCFKINVAGGDVSGTAFADTWSKLLGRPDVSDQKQSWIAQWDALCDCVITPCLPLLETLAPSSHQWVTLHDYIHTPTYDLKLVADEAKTGDVVPEITDGPTDRPSYEHHLMHFAEISSLSEHHVTQYRAGDLVVLGQDKNWRRPPHKVRAPSGDVFFFRACNRPSRNVSTGQITNSSLDVINAFLRLYPQSSGASSSGAAEGVNIPRLQGVVVSHANAGLEESTAPSAADEGQAKQQEEESLCAGILTNFVPGAKTLAELIKLSNNRDQTIDLSKYKEKWKDQIALAIKHLHDHRITVGGRSGANAWYLINQHTIRVAPKIDGDDKPDNAPGADFHDADAWLTLSGGCTVHPLAEGNKEEATDGEKFKEEQAMDWAALEKVFQF</sequence>
<dbReference type="RefSeq" id="XP_018697626.1">
    <property type="nucleotide sequence ID" value="XM_018831747.1"/>
</dbReference>
<name>A0A178ZWQ9_9EURO</name>
<evidence type="ECO:0000313" key="1">
    <source>
        <dbReference type="EMBL" id="OAP64259.1"/>
    </source>
</evidence>
<gene>
    <name evidence="1" type="ORF">AYL99_00231</name>
</gene>
<dbReference type="Proteomes" id="UP000078343">
    <property type="component" value="Unassembled WGS sequence"/>
</dbReference>
<dbReference type="GeneID" id="30004401"/>
<proteinExistence type="predicted"/>
<dbReference type="EMBL" id="LVYI01000001">
    <property type="protein sequence ID" value="OAP64259.1"/>
    <property type="molecule type" value="Genomic_DNA"/>
</dbReference>